<dbReference type="InterPro" id="IPR006626">
    <property type="entry name" value="PbH1"/>
</dbReference>
<accession>A0A2W5EIX1</accession>
<dbReference type="AlphaFoldDB" id="A0A2W5EIX1"/>
<dbReference type="Proteomes" id="UP000249645">
    <property type="component" value="Unassembled WGS sequence"/>
</dbReference>
<name>A0A2W5EIX1_9SPHI</name>
<comment type="caution">
    <text evidence="2">The sequence shown here is derived from an EMBL/GenBank/DDBJ whole genome shotgun (WGS) entry which is preliminary data.</text>
</comment>
<dbReference type="SUPFAM" id="SSF51126">
    <property type="entry name" value="Pectin lyase-like"/>
    <property type="match status" value="1"/>
</dbReference>
<dbReference type="SMART" id="SM00710">
    <property type="entry name" value="PbH1"/>
    <property type="match status" value="4"/>
</dbReference>
<dbReference type="InterPro" id="IPR012334">
    <property type="entry name" value="Pectin_lyas_fold"/>
</dbReference>
<evidence type="ECO:0000259" key="1">
    <source>
        <dbReference type="Pfam" id="PF13229"/>
    </source>
</evidence>
<reference evidence="2 3" key="1">
    <citation type="submission" date="2017-11" db="EMBL/GenBank/DDBJ databases">
        <title>Infants hospitalized years apart are colonized by the same room-sourced microbial strains.</title>
        <authorList>
            <person name="Brooks B."/>
            <person name="Olm M.R."/>
            <person name="Firek B.A."/>
            <person name="Baker R."/>
            <person name="Thomas B.C."/>
            <person name="Morowitz M.J."/>
            <person name="Banfield J.F."/>
        </authorList>
    </citation>
    <scope>NUCLEOTIDE SEQUENCE [LARGE SCALE GENOMIC DNA]</scope>
    <source>
        <strain evidence="2">S2_009_000_R2_76</strain>
    </source>
</reference>
<protein>
    <recommendedName>
        <fullName evidence="1">Right handed beta helix domain-containing protein</fullName>
    </recommendedName>
</protein>
<dbReference type="InterPro" id="IPR011050">
    <property type="entry name" value="Pectin_lyase_fold/virulence"/>
</dbReference>
<dbReference type="Gene3D" id="2.160.20.10">
    <property type="entry name" value="Single-stranded right-handed beta-helix, Pectin lyase-like"/>
    <property type="match status" value="1"/>
</dbReference>
<feature type="domain" description="Right handed beta helix" evidence="1">
    <location>
        <begin position="146"/>
        <end position="279"/>
    </location>
</feature>
<dbReference type="InterPro" id="IPR039448">
    <property type="entry name" value="Beta_helix"/>
</dbReference>
<dbReference type="Pfam" id="PF13229">
    <property type="entry name" value="Beta_helix"/>
    <property type="match status" value="1"/>
</dbReference>
<proteinExistence type="predicted"/>
<evidence type="ECO:0000313" key="3">
    <source>
        <dbReference type="Proteomes" id="UP000249645"/>
    </source>
</evidence>
<dbReference type="EMBL" id="QFOI01000469">
    <property type="protein sequence ID" value="PZP41964.1"/>
    <property type="molecule type" value="Genomic_DNA"/>
</dbReference>
<evidence type="ECO:0000313" key="2">
    <source>
        <dbReference type="EMBL" id="PZP41964.1"/>
    </source>
</evidence>
<gene>
    <name evidence="2" type="ORF">DI598_17550</name>
</gene>
<feature type="non-terminal residue" evidence="2">
    <location>
        <position position="395"/>
    </location>
</feature>
<organism evidence="2 3">
    <name type="scientific">Pseudopedobacter saltans</name>
    <dbReference type="NCBI Taxonomy" id="151895"/>
    <lineage>
        <taxon>Bacteria</taxon>
        <taxon>Pseudomonadati</taxon>
        <taxon>Bacteroidota</taxon>
        <taxon>Sphingobacteriia</taxon>
        <taxon>Sphingobacteriales</taxon>
        <taxon>Sphingobacteriaceae</taxon>
        <taxon>Pseudopedobacter</taxon>
    </lineage>
</organism>
<sequence length="395" mass="42564">MTKTQTSFMKNFLLSTTLFVTLILGYSSCSKNKLPDDDNGKGTDTTVTVVNHAQHLSYYVDTSGNDNNDGLSPSKPWKTLAKVSSTTFVPGDKIFLKSGQVWNENLYPLGSGNADSLITLGKYGGDSRPIINGTGTSEVPALKLADQSYWEISGLEITNKSTTDNALLRGISVSGSDASQSTHIYITNCFIHDVQSASLKSAVYNKINGGIIFTGPVSNILVKGCHIKDCLITGIRTASTPLVSSVVIDSNLIENVYGDGIVLAGVKDSSKIIRNVLRNVCYSPESANFAGAWTIRSSKTLIAYNEVSGITGGGVNDGQPFDSDLDTDGDVFEYNYTHDNKKGFILLMPSAKNVVVRYNLSIRDNGVATGYQRRRLINNTSSSTGTLFHNNTFVI</sequence>